<name>A0A1F4VDV3_UNCKA</name>
<keyword evidence="1" id="KW-0812">Transmembrane</keyword>
<dbReference type="Proteomes" id="UP000176504">
    <property type="component" value="Unassembled WGS sequence"/>
</dbReference>
<organism evidence="2 3">
    <name type="scientific">candidate division WWE3 bacterium RIFCSPLOWO2_01_FULL_41_18</name>
    <dbReference type="NCBI Taxonomy" id="1802625"/>
    <lineage>
        <taxon>Bacteria</taxon>
        <taxon>Katanobacteria</taxon>
    </lineage>
</organism>
<evidence type="ECO:0008006" key="4">
    <source>
        <dbReference type="Google" id="ProtNLM"/>
    </source>
</evidence>
<feature type="transmembrane region" description="Helical" evidence="1">
    <location>
        <begin position="30"/>
        <end position="49"/>
    </location>
</feature>
<keyword evidence="1" id="KW-1133">Transmembrane helix</keyword>
<protein>
    <recommendedName>
        <fullName evidence="4">DUF1573 domain-containing protein</fullName>
    </recommendedName>
</protein>
<proteinExistence type="predicted"/>
<gene>
    <name evidence="2" type="ORF">A3A78_00085</name>
</gene>
<reference evidence="2 3" key="1">
    <citation type="journal article" date="2016" name="Nat. Commun.">
        <title>Thousands of microbial genomes shed light on interconnected biogeochemical processes in an aquifer system.</title>
        <authorList>
            <person name="Anantharaman K."/>
            <person name="Brown C.T."/>
            <person name="Hug L.A."/>
            <person name="Sharon I."/>
            <person name="Castelle C.J."/>
            <person name="Probst A.J."/>
            <person name="Thomas B.C."/>
            <person name="Singh A."/>
            <person name="Wilkins M.J."/>
            <person name="Karaoz U."/>
            <person name="Brodie E.L."/>
            <person name="Williams K.H."/>
            <person name="Hubbard S.S."/>
            <person name="Banfield J.F."/>
        </authorList>
    </citation>
    <scope>NUCLEOTIDE SEQUENCE [LARGE SCALE GENOMIC DNA]</scope>
</reference>
<sequence length="197" mass="21541">MDADYKKGKMSYKQNKLNNISSPWDALKPIVYVVIVPTIVIFGIIVLTINKDSKPQANAVNVESVDSSYKLDKTHYSFGSVSQKNGNVETYYNLTNAGASDIYVKKLYTSCMCTQAQIEFSDGSKTALNGMLGHGPDSNLLVGKTIKAGETVKIRAVFDPNAHGPQGIGFIKRNITLETNLKVEPIIQVSFDADVTK</sequence>
<dbReference type="InterPro" id="IPR013783">
    <property type="entry name" value="Ig-like_fold"/>
</dbReference>
<evidence type="ECO:0000256" key="1">
    <source>
        <dbReference type="SAM" id="Phobius"/>
    </source>
</evidence>
<comment type="caution">
    <text evidence="2">The sequence shown here is derived from an EMBL/GenBank/DDBJ whole genome shotgun (WGS) entry which is preliminary data.</text>
</comment>
<keyword evidence="1" id="KW-0472">Membrane</keyword>
<dbReference type="Pfam" id="PF07610">
    <property type="entry name" value="DUF1573"/>
    <property type="match status" value="1"/>
</dbReference>
<dbReference type="EMBL" id="MEVI01000002">
    <property type="protein sequence ID" value="OGC55349.1"/>
    <property type="molecule type" value="Genomic_DNA"/>
</dbReference>
<accession>A0A1F4VDV3</accession>
<dbReference type="InterPro" id="IPR011467">
    <property type="entry name" value="DUF1573"/>
</dbReference>
<dbReference type="AlphaFoldDB" id="A0A1F4VDV3"/>
<dbReference type="Gene3D" id="2.60.40.10">
    <property type="entry name" value="Immunoglobulins"/>
    <property type="match status" value="1"/>
</dbReference>
<evidence type="ECO:0000313" key="3">
    <source>
        <dbReference type="Proteomes" id="UP000176504"/>
    </source>
</evidence>
<evidence type="ECO:0000313" key="2">
    <source>
        <dbReference type="EMBL" id="OGC55349.1"/>
    </source>
</evidence>